<dbReference type="EC" id="2.7.13.3" evidence="3"/>
<dbReference type="PANTHER" id="PTHR34220:SF7">
    <property type="entry name" value="SENSOR HISTIDINE KINASE YPDA"/>
    <property type="match status" value="1"/>
</dbReference>
<evidence type="ECO:0000256" key="7">
    <source>
        <dbReference type="ARBA" id="ARBA00022692"/>
    </source>
</evidence>
<protein>
    <recommendedName>
        <fullName evidence="3">histidine kinase</fullName>
        <ecNumber evidence="3">2.7.13.3</ecNumber>
    </recommendedName>
</protein>
<proteinExistence type="predicted"/>
<evidence type="ECO:0000256" key="2">
    <source>
        <dbReference type="ARBA" id="ARBA00004651"/>
    </source>
</evidence>
<feature type="domain" description="Histidine kinase" evidence="15">
    <location>
        <begin position="464"/>
        <end position="567"/>
    </location>
</feature>
<keyword evidence="6" id="KW-0808">Transferase</keyword>
<evidence type="ECO:0000256" key="12">
    <source>
        <dbReference type="ARBA" id="ARBA00023012"/>
    </source>
</evidence>
<keyword evidence="12" id="KW-0902">Two-component regulatory system</keyword>
<dbReference type="Pfam" id="PF02743">
    <property type="entry name" value="dCache_1"/>
    <property type="match status" value="1"/>
</dbReference>
<feature type="domain" description="HAMP" evidence="16">
    <location>
        <begin position="305"/>
        <end position="357"/>
    </location>
</feature>
<keyword evidence="9 17" id="KW-0418">Kinase</keyword>
<evidence type="ECO:0000313" key="17">
    <source>
        <dbReference type="EMBL" id="MBB6637295.1"/>
    </source>
</evidence>
<evidence type="ECO:0000259" key="16">
    <source>
        <dbReference type="PROSITE" id="PS50885"/>
    </source>
</evidence>
<evidence type="ECO:0000256" key="9">
    <source>
        <dbReference type="ARBA" id="ARBA00022777"/>
    </source>
</evidence>
<evidence type="ECO:0000259" key="15">
    <source>
        <dbReference type="PROSITE" id="PS50109"/>
    </source>
</evidence>
<dbReference type="AlphaFoldDB" id="A0A841T3T4"/>
<dbReference type="SMART" id="SM00304">
    <property type="entry name" value="HAMP"/>
    <property type="match status" value="1"/>
</dbReference>
<dbReference type="Gene3D" id="3.30.565.10">
    <property type="entry name" value="Histidine kinase-like ATPase, C-terminal domain"/>
    <property type="match status" value="1"/>
</dbReference>
<keyword evidence="5" id="KW-0597">Phosphoprotein</keyword>
<evidence type="ECO:0000256" key="10">
    <source>
        <dbReference type="ARBA" id="ARBA00022840"/>
    </source>
</evidence>
<keyword evidence="13 14" id="KW-0472">Membrane</keyword>
<dbReference type="GO" id="GO:0000155">
    <property type="term" value="F:phosphorelay sensor kinase activity"/>
    <property type="evidence" value="ECO:0007669"/>
    <property type="project" value="InterPro"/>
</dbReference>
<dbReference type="SMART" id="SM00387">
    <property type="entry name" value="HATPase_c"/>
    <property type="match status" value="1"/>
</dbReference>
<evidence type="ECO:0000313" key="18">
    <source>
        <dbReference type="Proteomes" id="UP000535838"/>
    </source>
</evidence>
<dbReference type="InterPro" id="IPR003660">
    <property type="entry name" value="HAMP_dom"/>
</dbReference>
<dbReference type="InterPro" id="IPR033479">
    <property type="entry name" value="dCache_1"/>
</dbReference>
<feature type="transmembrane region" description="Helical" evidence="14">
    <location>
        <begin position="285"/>
        <end position="304"/>
    </location>
</feature>
<evidence type="ECO:0000256" key="1">
    <source>
        <dbReference type="ARBA" id="ARBA00000085"/>
    </source>
</evidence>
<dbReference type="InterPro" id="IPR005467">
    <property type="entry name" value="His_kinase_dom"/>
</dbReference>
<evidence type="ECO:0000256" key="13">
    <source>
        <dbReference type="ARBA" id="ARBA00023136"/>
    </source>
</evidence>
<dbReference type="Gene3D" id="3.30.450.20">
    <property type="entry name" value="PAS domain"/>
    <property type="match status" value="1"/>
</dbReference>
<dbReference type="Proteomes" id="UP000535838">
    <property type="component" value="Unassembled WGS sequence"/>
</dbReference>
<dbReference type="Pfam" id="PF02518">
    <property type="entry name" value="HATPase_c"/>
    <property type="match status" value="1"/>
</dbReference>
<comment type="subcellular location">
    <subcellularLocation>
        <location evidence="2">Cell membrane</location>
        <topology evidence="2">Multi-pass membrane protein</topology>
    </subcellularLocation>
</comment>
<gene>
    <name evidence="17" type="ORF">H7B67_24470</name>
</gene>
<keyword evidence="4" id="KW-1003">Cell membrane</keyword>
<dbReference type="InterPro" id="IPR003594">
    <property type="entry name" value="HATPase_dom"/>
</dbReference>
<dbReference type="CDD" id="cd12912">
    <property type="entry name" value="PDC2_MCP_like"/>
    <property type="match status" value="1"/>
</dbReference>
<dbReference type="Pfam" id="PF00672">
    <property type="entry name" value="HAMP"/>
    <property type="match status" value="1"/>
</dbReference>
<evidence type="ECO:0000256" key="11">
    <source>
        <dbReference type="ARBA" id="ARBA00022989"/>
    </source>
</evidence>
<dbReference type="GO" id="GO:0005886">
    <property type="term" value="C:plasma membrane"/>
    <property type="evidence" value="ECO:0007669"/>
    <property type="project" value="UniProtKB-SubCell"/>
</dbReference>
<dbReference type="PROSITE" id="PS50885">
    <property type="entry name" value="HAMP"/>
    <property type="match status" value="1"/>
</dbReference>
<evidence type="ECO:0000256" key="3">
    <source>
        <dbReference type="ARBA" id="ARBA00012438"/>
    </source>
</evidence>
<sequence length="575" mass="64478">MLFFAIALSLIIISLAVSNYRISSAIFIGKTVDSTQQNLVLVSKQLDLMFDNAENYAKLAIQNQTIQQTLIEASAGNDAYTDYQRQMTVRNALSNLADGKSFVNAILLYDGEGRVYDSGGIENVVDVSAPYFAKFKGAAYGIAWEGTGSSNYSREGRQPKVISLYQRFNSQMSGARLGVLQLSIEETFVSRQYSDIRLGDTGQLFIVGPNGEILSHPDSRFLNSSVRDKPYYPLLEQHEEGKTFLMEGQEYLAISRPYERMDWTIVGIVPIGEITKDKGVLTARFTTLGLIFVLLAIAVTPLLTKYAMRPLKVIRETVRQVQRGDLDASLNLQTRDEIGQLAVEFNRMVSRTKSLMQRSVEEEKRRKEFELAAIQAQINPHFLYNTLESICGLAELGRTDDIIELVDRLAGFYRGVLSKGSPIVSVEEELLMTRRYLDILQVRYAGKIDYEFDIDPALLEYRTLKLLLQPIVENSIYHGLKNKRGKGRVKVTGRMRHNLMILEVSDDGVGMEPEAVASSLWQSSGKSFGLKSANERIKLIFGHEYGLDIRSVPGEGTTVAITLPLRRQEDEEEAG</sequence>
<accession>A0A841T3T4</accession>
<dbReference type="InterPro" id="IPR036890">
    <property type="entry name" value="HATPase_C_sf"/>
</dbReference>
<organism evidence="17 18">
    <name type="scientific">Cohnella thailandensis</name>
    <dbReference type="NCBI Taxonomy" id="557557"/>
    <lineage>
        <taxon>Bacteria</taxon>
        <taxon>Bacillati</taxon>
        <taxon>Bacillota</taxon>
        <taxon>Bacilli</taxon>
        <taxon>Bacillales</taxon>
        <taxon>Paenibacillaceae</taxon>
        <taxon>Cohnella</taxon>
    </lineage>
</organism>
<dbReference type="PROSITE" id="PS50109">
    <property type="entry name" value="HIS_KIN"/>
    <property type="match status" value="1"/>
</dbReference>
<keyword evidence="7 14" id="KW-0812">Transmembrane</keyword>
<dbReference type="InterPro" id="IPR050640">
    <property type="entry name" value="Bact_2-comp_sensor_kinase"/>
</dbReference>
<dbReference type="Gene3D" id="6.10.340.10">
    <property type="match status" value="1"/>
</dbReference>
<evidence type="ECO:0000256" key="14">
    <source>
        <dbReference type="SAM" id="Phobius"/>
    </source>
</evidence>
<reference evidence="17 18" key="1">
    <citation type="submission" date="2020-08" db="EMBL/GenBank/DDBJ databases">
        <title>Cohnella phylogeny.</title>
        <authorList>
            <person name="Dunlap C."/>
        </authorList>
    </citation>
    <scope>NUCLEOTIDE SEQUENCE [LARGE SCALE GENOMIC DNA]</scope>
    <source>
        <strain evidence="17 18">DSM 25241</strain>
    </source>
</reference>
<keyword evidence="8" id="KW-0547">Nucleotide-binding</keyword>
<dbReference type="PRINTS" id="PR00344">
    <property type="entry name" value="BCTRLSENSOR"/>
</dbReference>
<dbReference type="InterPro" id="IPR010559">
    <property type="entry name" value="Sig_transdc_His_kin_internal"/>
</dbReference>
<comment type="catalytic activity">
    <reaction evidence="1">
        <text>ATP + protein L-histidine = ADP + protein N-phospho-L-histidine.</text>
        <dbReference type="EC" id="2.7.13.3"/>
    </reaction>
</comment>
<dbReference type="Pfam" id="PF06580">
    <property type="entry name" value="His_kinase"/>
    <property type="match status" value="1"/>
</dbReference>
<dbReference type="EMBL" id="JACJVQ010000021">
    <property type="protein sequence ID" value="MBB6637295.1"/>
    <property type="molecule type" value="Genomic_DNA"/>
</dbReference>
<evidence type="ECO:0000256" key="6">
    <source>
        <dbReference type="ARBA" id="ARBA00022679"/>
    </source>
</evidence>
<dbReference type="PANTHER" id="PTHR34220">
    <property type="entry name" value="SENSOR HISTIDINE KINASE YPDA"/>
    <property type="match status" value="1"/>
</dbReference>
<name>A0A841T3T4_9BACL</name>
<evidence type="ECO:0000256" key="8">
    <source>
        <dbReference type="ARBA" id="ARBA00022741"/>
    </source>
</evidence>
<dbReference type="SUPFAM" id="SSF158472">
    <property type="entry name" value="HAMP domain-like"/>
    <property type="match status" value="1"/>
</dbReference>
<keyword evidence="10" id="KW-0067">ATP-binding</keyword>
<keyword evidence="18" id="KW-1185">Reference proteome</keyword>
<evidence type="ECO:0000256" key="5">
    <source>
        <dbReference type="ARBA" id="ARBA00022553"/>
    </source>
</evidence>
<dbReference type="GO" id="GO:0005524">
    <property type="term" value="F:ATP binding"/>
    <property type="evidence" value="ECO:0007669"/>
    <property type="project" value="UniProtKB-KW"/>
</dbReference>
<dbReference type="CDD" id="cd06225">
    <property type="entry name" value="HAMP"/>
    <property type="match status" value="1"/>
</dbReference>
<keyword evidence="11 14" id="KW-1133">Transmembrane helix</keyword>
<comment type="caution">
    <text evidence="17">The sequence shown here is derived from an EMBL/GenBank/DDBJ whole genome shotgun (WGS) entry which is preliminary data.</text>
</comment>
<dbReference type="InterPro" id="IPR004358">
    <property type="entry name" value="Sig_transdc_His_kin-like_C"/>
</dbReference>
<dbReference type="SUPFAM" id="SSF55874">
    <property type="entry name" value="ATPase domain of HSP90 chaperone/DNA topoisomerase II/histidine kinase"/>
    <property type="match status" value="1"/>
</dbReference>
<evidence type="ECO:0000256" key="4">
    <source>
        <dbReference type="ARBA" id="ARBA00022475"/>
    </source>
</evidence>